<dbReference type="AlphaFoldDB" id="A0AAN9F0Z4"/>
<dbReference type="EMBL" id="JAYKXN010000008">
    <property type="protein sequence ID" value="KAK7265200.1"/>
    <property type="molecule type" value="Genomic_DNA"/>
</dbReference>
<evidence type="ECO:0000313" key="3">
    <source>
        <dbReference type="Proteomes" id="UP001359559"/>
    </source>
</evidence>
<name>A0AAN9F0Z4_CLITE</name>
<evidence type="ECO:0000256" key="1">
    <source>
        <dbReference type="SAM" id="MobiDB-lite"/>
    </source>
</evidence>
<comment type="caution">
    <text evidence="2">The sequence shown here is derived from an EMBL/GenBank/DDBJ whole genome shotgun (WGS) entry which is preliminary data.</text>
</comment>
<sequence length="87" mass="10025">MQILLGVELKWKWVENLPSKEVELELVPRDYEINTVYPFRVSDIVSMIICGQGCGRSHAQKRLLVSEEETKSPVHEEQEAKEAELLT</sequence>
<gene>
    <name evidence="2" type="ORF">RJT34_32816</name>
</gene>
<protein>
    <submittedName>
        <fullName evidence="2">Uncharacterized protein</fullName>
    </submittedName>
</protein>
<keyword evidence="3" id="KW-1185">Reference proteome</keyword>
<organism evidence="2 3">
    <name type="scientific">Clitoria ternatea</name>
    <name type="common">Butterfly pea</name>
    <dbReference type="NCBI Taxonomy" id="43366"/>
    <lineage>
        <taxon>Eukaryota</taxon>
        <taxon>Viridiplantae</taxon>
        <taxon>Streptophyta</taxon>
        <taxon>Embryophyta</taxon>
        <taxon>Tracheophyta</taxon>
        <taxon>Spermatophyta</taxon>
        <taxon>Magnoliopsida</taxon>
        <taxon>eudicotyledons</taxon>
        <taxon>Gunneridae</taxon>
        <taxon>Pentapetalae</taxon>
        <taxon>rosids</taxon>
        <taxon>fabids</taxon>
        <taxon>Fabales</taxon>
        <taxon>Fabaceae</taxon>
        <taxon>Papilionoideae</taxon>
        <taxon>50 kb inversion clade</taxon>
        <taxon>NPAAA clade</taxon>
        <taxon>indigoferoid/millettioid clade</taxon>
        <taxon>Phaseoleae</taxon>
        <taxon>Clitoria</taxon>
    </lineage>
</organism>
<feature type="region of interest" description="Disordered" evidence="1">
    <location>
        <begin position="67"/>
        <end position="87"/>
    </location>
</feature>
<evidence type="ECO:0000313" key="2">
    <source>
        <dbReference type="EMBL" id="KAK7265200.1"/>
    </source>
</evidence>
<reference evidence="2 3" key="1">
    <citation type="submission" date="2024-01" db="EMBL/GenBank/DDBJ databases">
        <title>The genomes of 5 underutilized Papilionoideae crops provide insights into root nodulation and disease resistance.</title>
        <authorList>
            <person name="Yuan L."/>
        </authorList>
    </citation>
    <scope>NUCLEOTIDE SEQUENCE [LARGE SCALE GENOMIC DNA]</scope>
    <source>
        <strain evidence="2">LY-2023</strain>
        <tissue evidence="2">Leaf</tissue>
    </source>
</reference>
<proteinExistence type="predicted"/>
<accession>A0AAN9F0Z4</accession>
<dbReference type="Proteomes" id="UP001359559">
    <property type="component" value="Unassembled WGS sequence"/>
</dbReference>